<feature type="transmembrane region" description="Helical" evidence="6">
    <location>
        <begin position="121"/>
        <end position="142"/>
    </location>
</feature>
<dbReference type="GO" id="GO:0012505">
    <property type="term" value="C:endomembrane system"/>
    <property type="evidence" value="ECO:0007669"/>
    <property type="project" value="UniProtKB-SubCell"/>
</dbReference>
<feature type="region of interest" description="Disordered" evidence="7">
    <location>
        <begin position="1"/>
        <end position="24"/>
    </location>
</feature>
<sequence>MSETSEEDFSSSASDTDETNFHSWPRREETAPKCSLVFFMLGVTLVIPFITFVCAAEDVLAGTDKPTGLVIISLTAPSCVLKIVSLCFHQVSHVARIFLASGFMLVGQLCAVFIPNLGGRFAGICLVSVGTGIGELSLLIQAAKELEEIALCSFVVGTGVGGVLGALSYVVYFGEYMILSAILTTLVFEGSGVGPEFVPRGHFEHYVLSTMVGEFLGRAFISMLRAITPGFYFTSAPILAFFPLAETIFLVLATWFRLVPAVWIIWLLCFIQGTACGMIFSNSYHTIARRFISQHIIFNITLASILETAGILTAGLIGLHVETLLKEHCIYRMGNMSDCFTRSMDSRFWEYGNRFNYDSKTAISL</sequence>
<feature type="transmembrane region" description="Helical" evidence="6">
    <location>
        <begin position="296"/>
        <end position="319"/>
    </location>
</feature>
<dbReference type="InterPro" id="IPR003492">
    <property type="entry name" value="Battenin_disease_Cln3"/>
</dbReference>
<gene>
    <name evidence="8" type="ORF">OS493_037288</name>
</gene>
<evidence type="ECO:0000256" key="6">
    <source>
        <dbReference type="RuleBase" id="RU361113"/>
    </source>
</evidence>
<dbReference type="EMBL" id="MU827846">
    <property type="protein sequence ID" value="KAJ7318877.1"/>
    <property type="molecule type" value="Genomic_DNA"/>
</dbReference>
<comment type="caution">
    <text evidence="8">The sequence shown here is derived from an EMBL/GenBank/DDBJ whole genome shotgun (WGS) entry which is preliminary data.</text>
</comment>
<dbReference type="GO" id="GO:0005765">
    <property type="term" value="C:lysosomal membrane"/>
    <property type="evidence" value="ECO:0007669"/>
    <property type="project" value="UniProtKB-SubCell"/>
</dbReference>
<dbReference type="AlphaFoldDB" id="A0A9W9Y770"/>
<organism evidence="8 9">
    <name type="scientific">Desmophyllum pertusum</name>
    <dbReference type="NCBI Taxonomy" id="174260"/>
    <lineage>
        <taxon>Eukaryota</taxon>
        <taxon>Metazoa</taxon>
        <taxon>Cnidaria</taxon>
        <taxon>Anthozoa</taxon>
        <taxon>Hexacorallia</taxon>
        <taxon>Scleractinia</taxon>
        <taxon>Caryophylliina</taxon>
        <taxon>Caryophylliidae</taxon>
        <taxon>Desmophyllum</taxon>
    </lineage>
</organism>
<feature type="transmembrane region" description="Helical" evidence="6">
    <location>
        <begin position="36"/>
        <end position="56"/>
    </location>
</feature>
<evidence type="ECO:0000256" key="7">
    <source>
        <dbReference type="SAM" id="MobiDB-lite"/>
    </source>
</evidence>
<dbReference type="OrthoDB" id="5965875at2759"/>
<keyword evidence="6" id="KW-0458">Lysosome</keyword>
<feature type="transmembrane region" description="Helical" evidence="6">
    <location>
        <begin position="262"/>
        <end position="284"/>
    </location>
</feature>
<accession>A0A9W9Y770</accession>
<dbReference type="Pfam" id="PF02487">
    <property type="entry name" value="CLN3"/>
    <property type="match status" value="1"/>
</dbReference>
<comment type="similarity">
    <text evidence="6">Belongs to the battenin family.</text>
</comment>
<dbReference type="GO" id="GO:0051453">
    <property type="term" value="P:regulation of intracellular pH"/>
    <property type="evidence" value="ECO:0007669"/>
    <property type="project" value="TreeGrafter"/>
</dbReference>
<protein>
    <recommendedName>
        <fullName evidence="6">Battenin</fullName>
    </recommendedName>
</protein>
<evidence type="ECO:0000313" key="8">
    <source>
        <dbReference type="EMBL" id="KAJ7318877.1"/>
    </source>
</evidence>
<keyword evidence="3 6" id="KW-0812">Transmembrane</keyword>
<keyword evidence="9" id="KW-1185">Reference proteome</keyword>
<evidence type="ECO:0000256" key="1">
    <source>
        <dbReference type="ARBA" id="ARBA00004127"/>
    </source>
</evidence>
<dbReference type="PANTHER" id="PTHR10981">
    <property type="entry name" value="BATTENIN"/>
    <property type="match status" value="1"/>
</dbReference>
<dbReference type="PANTHER" id="PTHR10981:SF0">
    <property type="entry name" value="BATTENIN"/>
    <property type="match status" value="1"/>
</dbReference>
<keyword evidence="5 6" id="KW-0472">Membrane</keyword>
<proteinExistence type="inferred from homology"/>
<reference evidence="8" key="1">
    <citation type="submission" date="2023-01" db="EMBL/GenBank/DDBJ databases">
        <title>Genome assembly of the deep-sea coral Lophelia pertusa.</title>
        <authorList>
            <person name="Herrera S."/>
            <person name="Cordes E."/>
        </authorList>
    </citation>
    <scope>NUCLEOTIDE SEQUENCE</scope>
    <source>
        <strain evidence="8">USNM1676648</strain>
        <tissue evidence="8">Polyp</tissue>
    </source>
</reference>
<comment type="subcellular location">
    <subcellularLocation>
        <location evidence="1">Endomembrane system</location>
        <topology evidence="1">Multi-pass membrane protein</topology>
    </subcellularLocation>
    <subcellularLocation>
        <location evidence="6">Lysosome membrane</location>
        <topology evidence="6">Multi-pass membrane protein</topology>
    </subcellularLocation>
</comment>
<evidence type="ECO:0000256" key="5">
    <source>
        <dbReference type="ARBA" id="ARBA00023136"/>
    </source>
</evidence>
<dbReference type="PRINTS" id="PR01315">
    <property type="entry name" value="BATTENIN"/>
</dbReference>
<feature type="transmembrane region" description="Helical" evidence="6">
    <location>
        <begin position="68"/>
        <end position="88"/>
    </location>
</feature>
<evidence type="ECO:0000256" key="2">
    <source>
        <dbReference type="ARBA" id="ARBA00022448"/>
    </source>
</evidence>
<keyword evidence="2" id="KW-0813">Transport</keyword>
<evidence type="ECO:0000256" key="3">
    <source>
        <dbReference type="ARBA" id="ARBA00022692"/>
    </source>
</evidence>
<dbReference type="Proteomes" id="UP001163046">
    <property type="component" value="Unassembled WGS sequence"/>
</dbReference>
<feature type="transmembrane region" description="Helical" evidence="6">
    <location>
        <begin position="149"/>
        <end position="172"/>
    </location>
</feature>
<evidence type="ECO:0000313" key="9">
    <source>
        <dbReference type="Proteomes" id="UP001163046"/>
    </source>
</evidence>
<name>A0A9W9Y770_9CNID</name>
<evidence type="ECO:0000256" key="4">
    <source>
        <dbReference type="ARBA" id="ARBA00022989"/>
    </source>
</evidence>
<feature type="transmembrane region" description="Helical" evidence="6">
    <location>
        <begin position="95"/>
        <end position="115"/>
    </location>
</feature>
<keyword evidence="4 6" id="KW-1133">Transmembrane helix</keyword>
<feature type="transmembrane region" description="Helical" evidence="6">
    <location>
        <begin position="231"/>
        <end position="256"/>
    </location>
</feature>